<reference evidence="1 2" key="1">
    <citation type="journal article" date="2012" name="Genome Biol.">
        <title>The genome of the polar eukaryotic microalga coccomyxa subellipsoidea reveals traits of cold adaptation.</title>
        <authorList>
            <person name="Blanc G."/>
            <person name="Agarkova I."/>
            <person name="Grimwood J."/>
            <person name="Kuo A."/>
            <person name="Brueggeman A."/>
            <person name="Dunigan D."/>
            <person name="Gurnon J."/>
            <person name="Ladunga I."/>
            <person name="Lindquist E."/>
            <person name="Lucas S."/>
            <person name="Pangilinan J."/>
            <person name="Proschold T."/>
            <person name="Salamov A."/>
            <person name="Schmutz J."/>
            <person name="Weeks D."/>
            <person name="Yamada T."/>
            <person name="Claverie J.M."/>
            <person name="Grigoriev I."/>
            <person name="Van Etten J."/>
            <person name="Lomsadze A."/>
            <person name="Borodovsky M."/>
        </authorList>
    </citation>
    <scope>NUCLEOTIDE SEQUENCE [LARGE SCALE GENOMIC DNA]</scope>
    <source>
        <strain evidence="1 2">C-169</strain>
    </source>
</reference>
<dbReference type="Proteomes" id="UP000007264">
    <property type="component" value="Unassembled WGS sequence"/>
</dbReference>
<comment type="caution">
    <text evidence="1">The sequence shown here is derived from an EMBL/GenBank/DDBJ whole genome shotgun (WGS) entry which is preliminary data.</text>
</comment>
<sequence>MCMRANIQEEKLQVPSTEWEIDFEKGHVELKIKPTDNVLRLQRVVDALCGYLLL</sequence>
<dbReference type="GeneID" id="17039329"/>
<gene>
    <name evidence="1" type="ORF">COCSUDRAFT_33643</name>
</gene>
<proteinExistence type="predicted"/>
<dbReference type="RefSeq" id="XP_005645889.1">
    <property type="nucleotide sequence ID" value="XM_005645832.1"/>
</dbReference>
<dbReference type="AlphaFoldDB" id="I0YSH6"/>
<protein>
    <submittedName>
        <fullName evidence="1">Uncharacterized protein</fullName>
    </submittedName>
</protein>
<evidence type="ECO:0000313" key="1">
    <source>
        <dbReference type="EMBL" id="EIE21345.1"/>
    </source>
</evidence>
<dbReference type="KEGG" id="csl:COCSUDRAFT_33643"/>
<accession>I0YSH6</accession>
<dbReference type="EMBL" id="AGSI01000012">
    <property type="protein sequence ID" value="EIE21345.1"/>
    <property type="molecule type" value="Genomic_DNA"/>
</dbReference>
<keyword evidence="2" id="KW-1185">Reference proteome</keyword>
<evidence type="ECO:0000313" key="2">
    <source>
        <dbReference type="Proteomes" id="UP000007264"/>
    </source>
</evidence>
<name>I0YSH6_COCSC</name>
<organism evidence="1 2">
    <name type="scientific">Coccomyxa subellipsoidea (strain C-169)</name>
    <name type="common">Green microalga</name>
    <dbReference type="NCBI Taxonomy" id="574566"/>
    <lineage>
        <taxon>Eukaryota</taxon>
        <taxon>Viridiplantae</taxon>
        <taxon>Chlorophyta</taxon>
        <taxon>core chlorophytes</taxon>
        <taxon>Trebouxiophyceae</taxon>
        <taxon>Trebouxiophyceae incertae sedis</taxon>
        <taxon>Coccomyxaceae</taxon>
        <taxon>Coccomyxa</taxon>
        <taxon>Coccomyxa subellipsoidea</taxon>
    </lineage>
</organism>